<reference evidence="3 4" key="1">
    <citation type="submission" date="2024-03" db="EMBL/GenBank/DDBJ databases">
        <title>Draft genome sequence of Klenkia sp. LSe6-5.</title>
        <authorList>
            <person name="Duangmal K."/>
            <person name="Chantavorakit T."/>
        </authorList>
    </citation>
    <scope>NUCLEOTIDE SEQUENCE [LARGE SCALE GENOMIC DNA]</scope>
    <source>
        <strain evidence="3 4">LSe6-5</strain>
    </source>
</reference>
<keyword evidence="4" id="KW-1185">Reference proteome</keyword>
<gene>
    <name evidence="3" type="ORF">TEK04_17740</name>
</gene>
<dbReference type="RefSeq" id="WP_336405685.1">
    <property type="nucleotide sequence ID" value="NZ_JBAPLU010000022.1"/>
</dbReference>
<evidence type="ECO:0000256" key="1">
    <source>
        <dbReference type="SAM" id="MobiDB-lite"/>
    </source>
</evidence>
<protein>
    <recommendedName>
        <fullName evidence="5">PknH-like extracellular domain-containing protein</fullName>
    </recommendedName>
</protein>
<evidence type="ECO:0000313" key="4">
    <source>
        <dbReference type="Proteomes" id="UP001361570"/>
    </source>
</evidence>
<keyword evidence="2" id="KW-1133">Transmembrane helix</keyword>
<keyword evidence="2" id="KW-0812">Transmembrane</keyword>
<comment type="caution">
    <text evidence="3">The sequence shown here is derived from an EMBL/GenBank/DDBJ whole genome shotgun (WGS) entry which is preliminary data.</text>
</comment>
<proteinExistence type="predicted"/>
<dbReference type="EMBL" id="JBAPLU010000022">
    <property type="protein sequence ID" value="MEI4273568.1"/>
    <property type="molecule type" value="Genomic_DNA"/>
</dbReference>
<sequence length="271" mass="28682">MDDELDRLLRTGTRPVPTGDDARSLSDDVWVRIRLGVADDTPADAPADRRLVARDELAARRRRRPARVASITLAVVLAGAGTAAAADYLSTRTGEELTGWEQDAGGRGEVLNPAGTDRAEVFDQVTGDIQFPPGYESARQYVLDFYPAEADSRVTEGVLRSNVARAAVCSWADSWVAAEDAGDAVALSAATAVLTGAPAWPDIVANDFPNAEYQPDGNGRSYNGWVPPLAAAASAGDRQALLDEVAGSYACSHEVIPVIDADPDYPMAGVR</sequence>
<keyword evidence="2" id="KW-0472">Membrane</keyword>
<accession>A0ABU8DY50</accession>
<evidence type="ECO:0000256" key="2">
    <source>
        <dbReference type="SAM" id="Phobius"/>
    </source>
</evidence>
<organism evidence="3 4">
    <name type="scientific">Klenkia sesuvii</name>
    <dbReference type="NCBI Taxonomy" id="3103137"/>
    <lineage>
        <taxon>Bacteria</taxon>
        <taxon>Bacillati</taxon>
        <taxon>Actinomycetota</taxon>
        <taxon>Actinomycetes</taxon>
        <taxon>Geodermatophilales</taxon>
        <taxon>Geodermatophilaceae</taxon>
        <taxon>Klenkia</taxon>
    </lineage>
</organism>
<evidence type="ECO:0008006" key="5">
    <source>
        <dbReference type="Google" id="ProtNLM"/>
    </source>
</evidence>
<evidence type="ECO:0000313" key="3">
    <source>
        <dbReference type="EMBL" id="MEI4273568.1"/>
    </source>
</evidence>
<feature type="transmembrane region" description="Helical" evidence="2">
    <location>
        <begin position="68"/>
        <end position="89"/>
    </location>
</feature>
<name>A0ABU8DY50_9ACTN</name>
<feature type="region of interest" description="Disordered" evidence="1">
    <location>
        <begin position="1"/>
        <end position="22"/>
    </location>
</feature>
<dbReference type="Proteomes" id="UP001361570">
    <property type="component" value="Unassembled WGS sequence"/>
</dbReference>